<evidence type="ECO:0000256" key="1">
    <source>
        <dbReference type="SAM" id="MobiDB-lite"/>
    </source>
</evidence>
<dbReference type="EMBL" id="BAABME010015197">
    <property type="protein sequence ID" value="GAA0139903.1"/>
    <property type="molecule type" value="Genomic_DNA"/>
</dbReference>
<comment type="caution">
    <text evidence="3">The sequence shown here is derived from an EMBL/GenBank/DDBJ whole genome shotgun (WGS) entry which is preliminary data.</text>
</comment>
<keyword evidence="4" id="KW-1185">Reference proteome</keyword>
<reference evidence="3 4" key="1">
    <citation type="submission" date="2024-01" db="EMBL/GenBank/DDBJ databases">
        <title>The complete chloroplast genome sequence of Lithospermum erythrorhizon: insights into the phylogenetic relationship among Boraginaceae species and the maternal lineages of purple gromwells.</title>
        <authorList>
            <person name="Okada T."/>
            <person name="Watanabe K."/>
        </authorList>
    </citation>
    <scope>NUCLEOTIDE SEQUENCE [LARGE SCALE GENOMIC DNA]</scope>
</reference>
<evidence type="ECO:0000313" key="3">
    <source>
        <dbReference type="EMBL" id="GAA0139903.1"/>
    </source>
</evidence>
<evidence type="ECO:0000313" key="4">
    <source>
        <dbReference type="Proteomes" id="UP001454036"/>
    </source>
</evidence>
<dbReference type="InterPro" id="IPR026960">
    <property type="entry name" value="RVT-Znf"/>
</dbReference>
<feature type="domain" description="Reverse transcriptase zinc-binding" evidence="2">
    <location>
        <begin position="132"/>
        <end position="177"/>
    </location>
</feature>
<accession>A0AAV3NLU0</accession>
<dbReference type="Proteomes" id="UP001454036">
    <property type="component" value="Unassembled WGS sequence"/>
</dbReference>
<feature type="region of interest" description="Disordered" evidence="1">
    <location>
        <begin position="73"/>
        <end position="92"/>
    </location>
</feature>
<feature type="compositionally biased region" description="Polar residues" evidence="1">
    <location>
        <begin position="77"/>
        <end position="87"/>
    </location>
</feature>
<evidence type="ECO:0000259" key="2">
    <source>
        <dbReference type="Pfam" id="PF13966"/>
    </source>
</evidence>
<proteinExistence type="predicted"/>
<gene>
    <name evidence="3" type="ORF">LIER_35150</name>
</gene>
<sequence length="275" mass="32018">MVAHKKHNEGFPLKLKVNDIHNTSQAKDIIGKENHTEEVLVEEIQAITKIGHSTPGDGLTSWAVQVEDEVREAKANAPSSPQDTDISPQRPLRKVLTDEERSLMRVQKHDTIAEVIHRDHQVTGRRKTPRIVEMMCVQRLPTRDRPKAWAIIQEEKCLFCDGKESMRHLFFECCYSSAMRRKILMYNHEFHQPKGWPEELAKLIGENSGKSLRNRLMRLSFCYSIYHIGLKRNSKVFDRKERTVENLVFACITLVRNCVYSWKNCSYTKQTRKCV</sequence>
<dbReference type="AlphaFoldDB" id="A0AAV3NLU0"/>
<protein>
    <recommendedName>
        <fullName evidence="2">Reverse transcriptase zinc-binding domain-containing protein</fullName>
    </recommendedName>
</protein>
<name>A0AAV3NLU0_LITER</name>
<dbReference type="Pfam" id="PF13966">
    <property type="entry name" value="zf-RVT"/>
    <property type="match status" value="1"/>
</dbReference>
<organism evidence="3 4">
    <name type="scientific">Lithospermum erythrorhizon</name>
    <name type="common">Purple gromwell</name>
    <name type="synonym">Lithospermum officinale var. erythrorhizon</name>
    <dbReference type="NCBI Taxonomy" id="34254"/>
    <lineage>
        <taxon>Eukaryota</taxon>
        <taxon>Viridiplantae</taxon>
        <taxon>Streptophyta</taxon>
        <taxon>Embryophyta</taxon>
        <taxon>Tracheophyta</taxon>
        <taxon>Spermatophyta</taxon>
        <taxon>Magnoliopsida</taxon>
        <taxon>eudicotyledons</taxon>
        <taxon>Gunneridae</taxon>
        <taxon>Pentapetalae</taxon>
        <taxon>asterids</taxon>
        <taxon>lamiids</taxon>
        <taxon>Boraginales</taxon>
        <taxon>Boraginaceae</taxon>
        <taxon>Boraginoideae</taxon>
        <taxon>Lithospermeae</taxon>
        <taxon>Lithospermum</taxon>
    </lineage>
</organism>